<accession>A0AAX2DEG8</accession>
<reference evidence="1 2" key="1">
    <citation type="submission" date="2016-10" db="EMBL/GenBank/DDBJ databases">
        <authorList>
            <person name="Varghese N."/>
            <person name="Submissions S."/>
        </authorList>
    </citation>
    <scope>NUCLEOTIDE SEQUENCE [LARGE SCALE GENOMIC DNA]</scope>
    <source>
        <strain evidence="1 2">DSM 16733</strain>
    </source>
</reference>
<protein>
    <submittedName>
        <fullName evidence="1">Uncharacterized protein</fullName>
    </submittedName>
</protein>
<proteinExistence type="predicted"/>
<evidence type="ECO:0000313" key="1">
    <source>
        <dbReference type="EMBL" id="SDU62182.1"/>
    </source>
</evidence>
<dbReference type="GeneID" id="76213795"/>
<dbReference type="AlphaFoldDB" id="A0AAX2DEG8"/>
<sequence>MTLRQRITTYMSGAIDPRNDWFCTWWFKFHVSGARDTPEIRRELERMERDGLVESDRSQRNNTKWRLIKHKAEGVSP</sequence>
<name>A0AAX2DEG8_9PSED</name>
<gene>
    <name evidence="1" type="ORF">SAMN05216476_3717</name>
</gene>
<dbReference type="Proteomes" id="UP000183772">
    <property type="component" value="Chromosome I"/>
</dbReference>
<organism evidence="1 2">
    <name type="scientific">Pseudomonas mediterranea</name>
    <dbReference type="NCBI Taxonomy" id="183795"/>
    <lineage>
        <taxon>Bacteria</taxon>
        <taxon>Pseudomonadati</taxon>
        <taxon>Pseudomonadota</taxon>
        <taxon>Gammaproteobacteria</taxon>
        <taxon>Pseudomonadales</taxon>
        <taxon>Pseudomonadaceae</taxon>
        <taxon>Pseudomonas</taxon>
    </lineage>
</organism>
<keyword evidence="2" id="KW-1185">Reference proteome</keyword>
<dbReference type="EMBL" id="LT629790">
    <property type="protein sequence ID" value="SDU62182.1"/>
    <property type="molecule type" value="Genomic_DNA"/>
</dbReference>
<dbReference type="RefSeq" id="WP_047698752.1">
    <property type="nucleotide sequence ID" value="NZ_LT629790.1"/>
</dbReference>
<evidence type="ECO:0000313" key="2">
    <source>
        <dbReference type="Proteomes" id="UP000183772"/>
    </source>
</evidence>